<feature type="transmembrane region" description="Helical" evidence="6">
    <location>
        <begin position="319"/>
        <end position="352"/>
    </location>
</feature>
<comment type="subcellular location">
    <subcellularLocation>
        <location evidence="1">Cell membrane</location>
        <topology evidence="1">Multi-pass membrane protein</topology>
    </subcellularLocation>
</comment>
<accession>A0A9D1N9S5</accession>
<comment type="caution">
    <text evidence="8">The sequence shown here is derived from an EMBL/GenBank/DDBJ whole genome shotgun (WGS) entry which is preliminary data.</text>
</comment>
<feature type="transmembrane region" description="Helical" evidence="6">
    <location>
        <begin position="547"/>
        <end position="566"/>
    </location>
</feature>
<feature type="transmembrane region" description="Helical" evidence="6">
    <location>
        <begin position="273"/>
        <end position="294"/>
    </location>
</feature>
<dbReference type="PANTHER" id="PTHR30619">
    <property type="entry name" value="DNA INTERNALIZATION/COMPETENCE PROTEIN COMEC/REC2"/>
    <property type="match status" value="1"/>
</dbReference>
<keyword evidence="4 6" id="KW-1133">Transmembrane helix</keyword>
<reference evidence="8" key="2">
    <citation type="journal article" date="2021" name="PeerJ">
        <title>Extensive microbial diversity within the chicken gut microbiome revealed by metagenomics and culture.</title>
        <authorList>
            <person name="Gilroy R."/>
            <person name="Ravi A."/>
            <person name="Getino M."/>
            <person name="Pursley I."/>
            <person name="Horton D.L."/>
            <person name="Alikhan N.F."/>
            <person name="Baker D."/>
            <person name="Gharbi K."/>
            <person name="Hall N."/>
            <person name="Watson M."/>
            <person name="Adriaenssens E.M."/>
            <person name="Foster-Nyarko E."/>
            <person name="Jarju S."/>
            <person name="Secka A."/>
            <person name="Antonio M."/>
            <person name="Oren A."/>
            <person name="Chaudhuri R.R."/>
            <person name="La Ragione R."/>
            <person name="Hildebrand F."/>
            <person name="Pallen M.J."/>
        </authorList>
    </citation>
    <scope>NUCLEOTIDE SEQUENCE</scope>
    <source>
        <strain evidence="8">10406</strain>
    </source>
</reference>
<dbReference type="Proteomes" id="UP000886857">
    <property type="component" value="Unassembled WGS sequence"/>
</dbReference>
<evidence type="ECO:0000256" key="3">
    <source>
        <dbReference type="ARBA" id="ARBA00022692"/>
    </source>
</evidence>
<evidence type="ECO:0000256" key="1">
    <source>
        <dbReference type="ARBA" id="ARBA00004651"/>
    </source>
</evidence>
<evidence type="ECO:0000313" key="8">
    <source>
        <dbReference type="EMBL" id="HIU98698.1"/>
    </source>
</evidence>
<evidence type="ECO:0000256" key="6">
    <source>
        <dbReference type="SAM" id="Phobius"/>
    </source>
</evidence>
<dbReference type="GO" id="GO:0005886">
    <property type="term" value="C:plasma membrane"/>
    <property type="evidence" value="ECO:0007669"/>
    <property type="project" value="UniProtKB-SubCell"/>
</dbReference>
<feature type="transmembrane region" description="Helical" evidence="6">
    <location>
        <begin position="40"/>
        <end position="56"/>
    </location>
</feature>
<feature type="transmembrane region" description="Helical" evidence="6">
    <location>
        <begin position="520"/>
        <end position="540"/>
    </location>
</feature>
<dbReference type="InterPro" id="IPR052159">
    <property type="entry name" value="Competence_DNA_uptake"/>
</dbReference>
<dbReference type="Pfam" id="PF03772">
    <property type="entry name" value="Competence"/>
    <property type="match status" value="2"/>
</dbReference>
<protein>
    <submittedName>
        <fullName evidence="8">ComEC/Rec2 family competence protein</fullName>
    </submittedName>
</protein>
<dbReference type="AlphaFoldDB" id="A0A9D1N9S5"/>
<evidence type="ECO:0000256" key="5">
    <source>
        <dbReference type="ARBA" id="ARBA00023136"/>
    </source>
</evidence>
<dbReference type="NCBIfam" id="TIGR00360">
    <property type="entry name" value="ComEC_N-term"/>
    <property type="match status" value="1"/>
</dbReference>
<organism evidence="8 9">
    <name type="scientific">Candidatus Limadaptatus stercoripullorum</name>
    <dbReference type="NCBI Taxonomy" id="2840846"/>
    <lineage>
        <taxon>Bacteria</taxon>
        <taxon>Bacillati</taxon>
        <taxon>Bacillota</taxon>
        <taxon>Clostridia</taxon>
        <taxon>Eubacteriales</taxon>
        <taxon>Candidatus Limadaptatus</taxon>
    </lineage>
</organism>
<evidence type="ECO:0000313" key="9">
    <source>
        <dbReference type="Proteomes" id="UP000886857"/>
    </source>
</evidence>
<dbReference type="PANTHER" id="PTHR30619:SF1">
    <property type="entry name" value="RECOMBINATION PROTEIN 2"/>
    <property type="match status" value="1"/>
</dbReference>
<keyword evidence="3 6" id="KW-0812">Transmembrane</keyword>
<evidence type="ECO:0000256" key="2">
    <source>
        <dbReference type="ARBA" id="ARBA00022475"/>
    </source>
</evidence>
<feature type="domain" description="ComEC/Rec2-related protein" evidence="7">
    <location>
        <begin position="426"/>
        <end position="535"/>
    </location>
</feature>
<reference evidence="8" key="1">
    <citation type="submission" date="2020-10" db="EMBL/GenBank/DDBJ databases">
        <authorList>
            <person name="Gilroy R."/>
        </authorList>
    </citation>
    <scope>NUCLEOTIDE SEQUENCE</scope>
    <source>
        <strain evidence="8">10406</strain>
    </source>
</reference>
<dbReference type="InterPro" id="IPR004477">
    <property type="entry name" value="ComEC_N"/>
</dbReference>
<evidence type="ECO:0000256" key="4">
    <source>
        <dbReference type="ARBA" id="ARBA00022989"/>
    </source>
</evidence>
<keyword evidence="5 6" id="KW-0472">Membrane</keyword>
<keyword evidence="2" id="KW-1003">Cell membrane</keyword>
<proteinExistence type="predicted"/>
<dbReference type="EMBL" id="DVOE01000035">
    <property type="protein sequence ID" value="HIU98698.1"/>
    <property type="molecule type" value="Genomic_DNA"/>
</dbReference>
<gene>
    <name evidence="8" type="ORF">IAC73_02505</name>
</gene>
<feature type="domain" description="ComEC/Rec2-related protein" evidence="7">
    <location>
        <begin position="219"/>
        <end position="384"/>
    </location>
</feature>
<feature type="transmembrane region" description="Helical" evidence="6">
    <location>
        <begin position="240"/>
        <end position="261"/>
    </location>
</feature>
<sequence length="567" mass="60819">MKAERRRLFNDRPACFAALAVTLGVVTVEGIYPANPLFRLIPLLIAAAVAAVLLALPKTRKRGYIAVFFLIGVVAMSAACDIYDSRLPEGGTGVFTARVDSEINAEDGRLSFYIAEVYGEDGVKLNGEGRVYIEGDTAPAYGAGDTVVIRGELLPTEHSSFDGYFASAALNGQTFRIYADSVGKLADGDLPLASRILYETKRMFYLNTDSDTAAIATALVFGDRQGLDEQLYDCIRDSGLAHVLAVSGLHVTALATVVMWLLRKCKVNAKISFVVVGVLTFVYVGLCAFTPSALRSFVMALVLNFSTAFGTKRDMMSSLAVAVVLITIFSPFSVLHVGFELSVFAVLGMFLLASPLKRLMMKGVDKICPSRFAEGSAAFASSPVPALRSGDYDRDSALARGSVKVYDHVTEKYMTVRDRPLRRALTGVADAVSVSVSANLTAAPLIAYFFGSVQTLFIISNLIILPYMMFIYAFLMVITPFALITGLYGLAGIFEPLLLPFTAVARAVGGVSFASVEAPLMLVGVIAAELIAVIVSPFIFLPRRKKAIAVIVVLAVALCLSVPFSLL</sequence>
<evidence type="ECO:0000259" key="7">
    <source>
        <dbReference type="Pfam" id="PF03772"/>
    </source>
</evidence>
<name>A0A9D1N9S5_9FIRM</name>
<feature type="transmembrane region" description="Helical" evidence="6">
    <location>
        <begin position="63"/>
        <end position="79"/>
    </location>
</feature>